<name>A0A250IVE5_9BACT</name>
<dbReference type="KEGG" id="cfus:CYFUS_000650"/>
<protein>
    <recommendedName>
        <fullName evidence="3">CHAT domain-containing protein</fullName>
    </recommendedName>
</protein>
<gene>
    <name evidence="4" type="ORF">CYFUS_000650</name>
</gene>
<dbReference type="Proteomes" id="UP000217257">
    <property type="component" value="Chromosome"/>
</dbReference>
<dbReference type="SUPFAM" id="SSF48452">
    <property type="entry name" value="TPR-like"/>
    <property type="match status" value="2"/>
</dbReference>
<dbReference type="AlphaFoldDB" id="A0A250IVE5"/>
<dbReference type="Pfam" id="PF12770">
    <property type="entry name" value="CHAT"/>
    <property type="match status" value="1"/>
</dbReference>
<dbReference type="Gene3D" id="1.25.40.10">
    <property type="entry name" value="Tetratricopeptide repeat domain"/>
    <property type="match status" value="2"/>
</dbReference>
<keyword evidence="1" id="KW-0175">Coiled coil</keyword>
<dbReference type="EMBL" id="CP022098">
    <property type="protein sequence ID" value="ATB35238.1"/>
    <property type="molecule type" value="Genomic_DNA"/>
</dbReference>
<feature type="coiled-coil region" evidence="1">
    <location>
        <begin position="531"/>
        <end position="558"/>
    </location>
</feature>
<dbReference type="InterPro" id="IPR024983">
    <property type="entry name" value="CHAT_dom"/>
</dbReference>
<dbReference type="Gene3D" id="1.10.10.1320">
    <property type="entry name" value="Anti-sigma factor, zinc-finger domain"/>
    <property type="match status" value="1"/>
</dbReference>
<evidence type="ECO:0000256" key="2">
    <source>
        <dbReference type="SAM" id="MobiDB-lite"/>
    </source>
</evidence>
<dbReference type="InterPro" id="IPR011990">
    <property type="entry name" value="TPR-like_helical_dom_sf"/>
</dbReference>
<proteinExistence type="predicted"/>
<sequence length="965" mass="107952">MEGELPPERAELFRQHLPDCARCQRELANFLQLELLTKRHLEMDEGRAEAQPTPWRVPRWLPPFAGAALMLVLLVVAGRFVYPRVVAPTEDVWLTATTERLLPARLSHPKASNYRPLRDRLMGPREKLEALPYSALDELRRNDPWGEATAFLVRNEPGAVQRTLQILESLGSSPELDSDRAAALLLDNEFEKALVAADAALSARPGYAPALWNRGLALMELGLPWFAAQSFEEVASQQEPGWAEEARDRARHLREQEAERQSRWKDVQTDGDELTRPGLHALSSDFSQAPSARLHFYIAVWSAPSRDRVLELLPLARELDVRATGHVLEDYVQRVSKSDFTRRERLVQEYVALKGTRPAVQEQEKLIASLRGSSGNEDLLLGVLLRLEETARHLDAFAEAVKMLEDPWFDLLVEQERGKAEKAAGHFDRAARTLREAHARCPSPGLEYRCMWLELELSSLFLQRIQPEEAREYATRGWETARAHNEWWLEGSLLWNLAQVSRYVNDAPLARARYGEFLARDSDKPDVLRRVHQHLAEVAFHELRVEEARRELNAALATGQPLSFNGAFALADLSRLSPAPTDEAQLEAALEKAQPGLTPGERVIATHVRGRFFIERDPVRGHELLWRSIEESTDAALQQDPAAARARTYSYTSLLMDAGRHAAFAQALEWMERERGLALPRTCVLTASADSERTLLIARGAGGEVVGHFDDSRRQPLPMDLIGVVPETLLTSLRVCPQVEVLARPPLHGRPGLLPLDMAWSYLTRTTPDQTPPPTRGRHLAVHAVETPREYHLPRLNPWVPSFASGEVRLELTGTEATPERVLGEMRGATEIDLMVHGKDNGSLDTSSLVLAQGREGAELRARDVRAATLSGSPFVVLAACRAAATAYSTQEPLSLPAAFMKAGARGVLAATEEIPDRAAMAVFTSIRERIRQGAPPSVALRDERLRWRQEHPGSTWLDSVLLFE</sequence>
<reference evidence="4 5" key="1">
    <citation type="submission" date="2017-06" db="EMBL/GenBank/DDBJ databases">
        <title>Sequencing and comparative analysis of myxobacterial genomes.</title>
        <authorList>
            <person name="Rupp O."/>
            <person name="Goesmann A."/>
            <person name="Sogaard-Andersen L."/>
        </authorList>
    </citation>
    <scope>NUCLEOTIDE SEQUENCE [LARGE SCALE GENOMIC DNA]</scope>
    <source>
        <strain evidence="4 5">DSM 52655</strain>
    </source>
</reference>
<feature type="compositionally biased region" description="Basic and acidic residues" evidence="2">
    <location>
        <begin position="244"/>
        <end position="266"/>
    </location>
</feature>
<dbReference type="InterPro" id="IPR041916">
    <property type="entry name" value="Anti_sigma_zinc_sf"/>
</dbReference>
<evidence type="ECO:0000313" key="5">
    <source>
        <dbReference type="Proteomes" id="UP000217257"/>
    </source>
</evidence>
<organism evidence="4 5">
    <name type="scientific">Cystobacter fuscus</name>
    <dbReference type="NCBI Taxonomy" id="43"/>
    <lineage>
        <taxon>Bacteria</taxon>
        <taxon>Pseudomonadati</taxon>
        <taxon>Myxococcota</taxon>
        <taxon>Myxococcia</taxon>
        <taxon>Myxococcales</taxon>
        <taxon>Cystobacterineae</taxon>
        <taxon>Archangiaceae</taxon>
        <taxon>Cystobacter</taxon>
    </lineage>
</organism>
<accession>A0A250IVE5</accession>
<feature type="domain" description="CHAT" evidence="3">
    <location>
        <begin position="804"/>
        <end position="952"/>
    </location>
</feature>
<evidence type="ECO:0000256" key="1">
    <source>
        <dbReference type="SAM" id="Coils"/>
    </source>
</evidence>
<evidence type="ECO:0000313" key="4">
    <source>
        <dbReference type="EMBL" id="ATB35238.1"/>
    </source>
</evidence>
<evidence type="ECO:0000259" key="3">
    <source>
        <dbReference type="Pfam" id="PF12770"/>
    </source>
</evidence>
<feature type="region of interest" description="Disordered" evidence="2">
    <location>
        <begin position="237"/>
        <end position="266"/>
    </location>
</feature>